<feature type="domain" description="RagB/SusD" evidence="6">
    <location>
        <begin position="314"/>
        <end position="600"/>
    </location>
</feature>
<dbReference type="OrthoDB" id="608091at2"/>
<dbReference type="Proteomes" id="UP000220133">
    <property type="component" value="Chromosome"/>
</dbReference>
<dbReference type="SUPFAM" id="SSF48452">
    <property type="entry name" value="TPR-like"/>
    <property type="match status" value="1"/>
</dbReference>
<comment type="similarity">
    <text evidence="2">Belongs to the SusD family.</text>
</comment>
<evidence type="ECO:0000256" key="3">
    <source>
        <dbReference type="ARBA" id="ARBA00022729"/>
    </source>
</evidence>
<dbReference type="AlphaFoldDB" id="A0A291QPN3"/>
<keyword evidence="9" id="KW-1185">Reference proteome</keyword>
<dbReference type="EMBL" id="CP023777">
    <property type="protein sequence ID" value="ATL45896.1"/>
    <property type="molecule type" value="Genomic_DNA"/>
</dbReference>
<dbReference type="Gene3D" id="1.25.40.390">
    <property type="match status" value="1"/>
</dbReference>
<evidence type="ECO:0000256" key="2">
    <source>
        <dbReference type="ARBA" id="ARBA00006275"/>
    </source>
</evidence>
<dbReference type="InterPro" id="IPR012944">
    <property type="entry name" value="SusD_RagB_dom"/>
</dbReference>
<dbReference type="KEGG" id="cbae:COR50_01250"/>
<dbReference type="Pfam" id="PF14322">
    <property type="entry name" value="SusD-like_3"/>
    <property type="match status" value="1"/>
</dbReference>
<protein>
    <submittedName>
        <fullName evidence="8">RagB/SusD family nutrient uptake outer membrane protein</fullName>
    </submittedName>
</protein>
<comment type="subcellular location">
    <subcellularLocation>
        <location evidence="1">Cell outer membrane</location>
    </subcellularLocation>
</comment>
<dbReference type="Pfam" id="PF07980">
    <property type="entry name" value="SusD_RagB"/>
    <property type="match status" value="1"/>
</dbReference>
<accession>A0A291QPN3</accession>
<keyword evidence="4" id="KW-0472">Membrane</keyword>
<gene>
    <name evidence="8" type="ORF">COR50_01250</name>
</gene>
<evidence type="ECO:0000256" key="5">
    <source>
        <dbReference type="ARBA" id="ARBA00023237"/>
    </source>
</evidence>
<evidence type="ECO:0000313" key="9">
    <source>
        <dbReference type="Proteomes" id="UP000220133"/>
    </source>
</evidence>
<dbReference type="RefSeq" id="WP_098192286.1">
    <property type="nucleotide sequence ID" value="NZ_CP023777.1"/>
</dbReference>
<feature type="domain" description="SusD-like N-terminal" evidence="7">
    <location>
        <begin position="21"/>
        <end position="226"/>
    </location>
</feature>
<sequence>MKKIFIIFTVALVTGITSCSKYLDQVPDDVITIEDIFKSKVNIDKFLANIYASLPNENTERYTNVQHSGVFTGAADEAVYNWSFPYSTQLNSSTWAKTDGNIASWWNDYYKAIRNASYFLQEIEAVPINQAGKLTQEEKNSYKAEARALRAMFYYFLVRTYGPVPIVGETPLDLNTPLSDLQLKRDHIDTCINYIVSELDAAAEVLSTAPLNGEIGRITKGACKAFKVEALLLAASPLWNGNTDYADFKNVDGTDLVNTTYSEAKWQRAATAAKEFINEFDGPVYNLFTIDDADPFKAAYLSCRELHLRDWNAEWIFARARSGQYQRYDRTPRHIGASADFQGGGALGATQTQVDAYFMANGLPITDPASGYQNSGFTSFKAPYDPSSRSTYNQWINREPRFYADITYNNSFWWYSSNVITNMEYDGNSGRKQSTSDVSPTGYIPRKAVQGSGFDWGALYIRLGTIYLDYVEALNEADPTNPDILTYLNAIRHRAGIPGYGEGIVPVPAGKEAMRAAIRAERRVELAFERVRFFDTRRWKIAENTNNAPIMGMNMNANGEDFYTPTIIQQRVFRKDRDYLFPIPNDETLLNLNLAQNPGW</sequence>
<evidence type="ECO:0000259" key="7">
    <source>
        <dbReference type="Pfam" id="PF14322"/>
    </source>
</evidence>
<reference evidence="8 9" key="1">
    <citation type="submission" date="2017-10" db="EMBL/GenBank/DDBJ databases">
        <title>Paenichitinophaga pekingensis gen. nov., sp. nov., isolated from activated sludge.</title>
        <authorList>
            <person name="Jin D."/>
            <person name="Kong X."/>
            <person name="Deng Y."/>
            <person name="Bai Z."/>
        </authorList>
    </citation>
    <scope>NUCLEOTIDE SEQUENCE [LARGE SCALE GENOMIC DNA]</scope>
    <source>
        <strain evidence="8 9">13</strain>
    </source>
</reference>
<keyword evidence="3" id="KW-0732">Signal</keyword>
<keyword evidence="5" id="KW-0998">Cell outer membrane</keyword>
<evidence type="ECO:0000256" key="1">
    <source>
        <dbReference type="ARBA" id="ARBA00004442"/>
    </source>
</evidence>
<evidence type="ECO:0000256" key="4">
    <source>
        <dbReference type="ARBA" id="ARBA00023136"/>
    </source>
</evidence>
<evidence type="ECO:0000259" key="6">
    <source>
        <dbReference type="Pfam" id="PF07980"/>
    </source>
</evidence>
<evidence type="ECO:0000313" key="8">
    <source>
        <dbReference type="EMBL" id="ATL45896.1"/>
    </source>
</evidence>
<name>A0A291QPN3_9BACT</name>
<dbReference type="GO" id="GO:0009279">
    <property type="term" value="C:cell outer membrane"/>
    <property type="evidence" value="ECO:0007669"/>
    <property type="project" value="UniProtKB-SubCell"/>
</dbReference>
<proteinExistence type="inferred from homology"/>
<organism evidence="8 9">
    <name type="scientific">Chitinophaga caeni</name>
    <dbReference type="NCBI Taxonomy" id="2029983"/>
    <lineage>
        <taxon>Bacteria</taxon>
        <taxon>Pseudomonadati</taxon>
        <taxon>Bacteroidota</taxon>
        <taxon>Chitinophagia</taxon>
        <taxon>Chitinophagales</taxon>
        <taxon>Chitinophagaceae</taxon>
        <taxon>Chitinophaga</taxon>
    </lineage>
</organism>
<dbReference type="InterPro" id="IPR033985">
    <property type="entry name" value="SusD-like_N"/>
</dbReference>
<dbReference type="InterPro" id="IPR011990">
    <property type="entry name" value="TPR-like_helical_dom_sf"/>
</dbReference>
<dbReference type="PROSITE" id="PS51257">
    <property type="entry name" value="PROKAR_LIPOPROTEIN"/>
    <property type="match status" value="1"/>
</dbReference>